<dbReference type="VEuPathDB" id="FungiDB:SDRG_08763"/>
<dbReference type="Proteomes" id="UP000030762">
    <property type="component" value="Unassembled WGS sequence"/>
</dbReference>
<dbReference type="GO" id="GO:0000278">
    <property type="term" value="P:mitotic cell cycle"/>
    <property type="evidence" value="ECO:0007669"/>
    <property type="project" value="TreeGrafter"/>
</dbReference>
<dbReference type="InterPro" id="IPR040457">
    <property type="entry name" value="GCP_C"/>
</dbReference>
<gene>
    <name evidence="8" type="ORF">SDRG_08763</name>
</gene>
<evidence type="ECO:0000256" key="1">
    <source>
        <dbReference type="ARBA" id="ARBA00004245"/>
    </source>
</evidence>
<dbReference type="GO" id="GO:0007020">
    <property type="term" value="P:microtubule nucleation"/>
    <property type="evidence" value="ECO:0007669"/>
    <property type="project" value="InterPro"/>
</dbReference>
<feature type="domain" description="Gamma tubulin complex component C-terminal" evidence="7">
    <location>
        <begin position="1237"/>
        <end position="1539"/>
    </location>
</feature>
<dbReference type="Pfam" id="PF04130">
    <property type="entry name" value="GCP_C_terminal"/>
    <property type="match status" value="1"/>
</dbReference>
<evidence type="ECO:0000256" key="2">
    <source>
        <dbReference type="ARBA" id="ARBA00010337"/>
    </source>
</evidence>
<evidence type="ECO:0000256" key="5">
    <source>
        <dbReference type="ARBA" id="ARBA00023212"/>
    </source>
</evidence>
<dbReference type="eggNOG" id="KOG2000">
    <property type="taxonomic scope" value="Eukaryota"/>
</dbReference>
<evidence type="ECO:0000259" key="7">
    <source>
        <dbReference type="Pfam" id="PF04130"/>
    </source>
</evidence>
<sequence length="1541" mass="165534">MHERSVVGLVQQLRTLAEPTVPCRRLRDVRHEMDVLLFTHLATASEIVVADMAQAHVQRKAASLAYCLRERDLALMADGIEAIVDSCLHERRLAASTIDMPGVLRVLLALAGGHDGTTFTECCLGPSTIQLLRAQPTTPNTISNLRRGEAIVQSNVGLLVDPTRLYGDTPFVANDDEADALVTAFTAVPGKSDVQSDVWRDQVTAPSSLFGALHHTTFHRSDAQLERFEISMALPTLAETAPDMVQSALLTGHELMPKRLQGPQPRHRPKPIASSTPRDAPELLFSQQQRTVHIPITSSPERDLWCEASAETAIPTGRTGVSAWEELGPHTSTSTPRSMLRLGRGLYEEDVYGGHDALCHVVRVHATRVIDAVLLALQGTPSDLFAVRRDTMSMCVVSEELRLHGAVSRNLRSLLTTLATTATYVVRLQALADALCGRQRLALAECLHTFLAAQQAYLLDVHAPTVLALLTTTRALCDGAAVMASVFCCDDDTLWVGPCEYADAIGRPVLDALPSSDGAFLDHVYDKLVLGQICAPPTTTLYMWLFTALSAPYLASLSRALFVGDEELDGRLPHCLAKYDRWVESIAESRTLLRLVQAMAPTLYGLLTATYEPLRIETSIVAIQAAQARHAAHLDACQARVATLKQARLQALADAIVAMQRAPRDERAKTSALDDALRQKQLRKARQALQKELLDAQIAADATLARATAAKVQADDARAADAQAARDAAKFATDKDTIVAIYADLMERAEHRHRVQLWRQARLARKQVASLQLDALLSADAATWLHATQGASTSHPYDDLLAATSRQDSGASSGEVPVTRIKVLQAPGGHSDGVVIPITESTTGASSSVRVLRAPGGGGDDAKHILYGNRDDDDALAASFAHIRVQQAPGGCGEQAAEAMYRGDTAVDDLVATIKVLHVPGGGGDAAASALYEGANATCDEVASVRVLREPGGGGDDAADAIYGTDAALTAVVRGIKVLQVPGGGGGDAAALLYPSTDDDDTARPLRSQVKVSQEPGGSGSDMWHMLYAGADATESSYRPGVRVLSSAPGGVSDDMADVLDTTRRPDNDVASIRSQVRVQQAPGGDGNDVADTLYAQFTSLSMAKSSVRILQPAGGGKDSVGALLRGPTTGGTVDRERPSVPSTADAPRTSRQWLQWKLARASMAQAYASTELLPRTVAPLEMATMAALYTQLLGHEPDAFAPIDTLLVASLDAPIRGFRALVGAVALDALRDDMRLVDHLATLHDTMLLSGGLWVDMFIKTVVDGLDHAKVQWGAPDVLNDAMASAMTEASYTPRVPGRFAYASSSTLTSLLAPHAMSVSVASFVVTLTPTYVMPDALTLFLPPSAVAKYVEVHRFLFQLKATLAQLHNARRRLRWLLTRVQLALQERRAIDRALYCQHHVAATLHSYTSQVLVHEWHALREAVATATDTMALQARHDAYVATLLARCFLTRGAAAVQTAVQTCLTRLSIMCTQLQLGSIATPDHTKELLLHVLDAAQDHDGDAIALCDALRHQRECDGHASAFVEDLLLQLNWNGYYGS</sequence>
<keyword evidence="5" id="KW-0206">Cytoskeleton</keyword>
<protein>
    <recommendedName>
        <fullName evidence="7">Gamma tubulin complex component C-terminal domain-containing protein</fullName>
    </recommendedName>
</protein>
<evidence type="ECO:0000256" key="6">
    <source>
        <dbReference type="SAM" id="MobiDB-lite"/>
    </source>
</evidence>
<keyword evidence="9" id="KW-1185">Reference proteome</keyword>
<dbReference type="GO" id="GO:0005874">
    <property type="term" value="C:microtubule"/>
    <property type="evidence" value="ECO:0007669"/>
    <property type="project" value="UniProtKB-KW"/>
</dbReference>
<dbReference type="GeneID" id="19949490"/>
<evidence type="ECO:0000313" key="9">
    <source>
        <dbReference type="Proteomes" id="UP000030762"/>
    </source>
</evidence>
<dbReference type="InParanoid" id="T0Q718"/>
<keyword evidence="4" id="KW-0493">Microtubule</keyword>
<dbReference type="RefSeq" id="XP_008612882.1">
    <property type="nucleotide sequence ID" value="XM_008614660.1"/>
</dbReference>
<dbReference type="GO" id="GO:0043015">
    <property type="term" value="F:gamma-tubulin binding"/>
    <property type="evidence" value="ECO:0007669"/>
    <property type="project" value="InterPro"/>
</dbReference>
<feature type="region of interest" description="Disordered" evidence="6">
    <location>
        <begin position="997"/>
        <end position="1018"/>
    </location>
</feature>
<organism evidence="8 9">
    <name type="scientific">Saprolegnia diclina (strain VS20)</name>
    <dbReference type="NCBI Taxonomy" id="1156394"/>
    <lineage>
        <taxon>Eukaryota</taxon>
        <taxon>Sar</taxon>
        <taxon>Stramenopiles</taxon>
        <taxon>Oomycota</taxon>
        <taxon>Saprolegniomycetes</taxon>
        <taxon>Saprolegniales</taxon>
        <taxon>Saprolegniaceae</taxon>
        <taxon>Saprolegnia</taxon>
    </lineage>
</organism>
<comment type="subcellular location">
    <subcellularLocation>
        <location evidence="1">Cytoplasm</location>
        <location evidence="1">Cytoskeleton</location>
    </subcellularLocation>
</comment>
<feature type="region of interest" description="Disordered" evidence="6">
    <location>
        <begin position="256"/>
        <end position="278"/>
    </location>
</feature>
<dbReference type="GO" id="GO:0000922">
    <property type="term" value="C:spindle pole"/>
    <property type="evidence" value="ECO:0007669"/>
    <property type="project" value="InterPro"/>
</dbReference>
<accession>T0Q718</accession>
<dbReference type="PANTHER" id="PTHR19302">
    <property type="entry name" value="GAMMA TUBULIN COMPLEX PROTEIN"/>
    <property type="match status" value="1"/>
</dbReference>
<reference evidence="8 9" key="1">
    <citation type="submission" date="2012-04" db="EMBL/GenBank/DDBJ databases">
        <title>The Genome Sequence of Saprolegnia declina VS20.</title>
        <authorList>
            <consortium name="The Broad Institute Genome Sequencing Platform"/>
            <person name="Russ C."/>
            <person name="Nusbaum C."/>
            <person name="Tyler B."/>
            <person name="van West P."/>
            <person name="Dieguez-Uribeondo J."/>
            <person name="de Bruijn I."/>
            <person name="Tripathy S."/>
            <person name="Jiang R."/>
            <person name="Young S.K."/>
            <person name="Zeng Q."/>
            <person name="Gargeya S."/>
            <person name="Fitzgerald M."/>
            <person name="Haas B."/>
            <person name="Abouelleil A."/>
            <person name="Alvarado L."/>
            <person name="Arachchi H.M."/>
            <person name="Berlin A."/>
            <person name="Chapman S.B."/>
            <person name="Goldberg J."/>
            <person name="Griggs A."/>
            <person name="Gujja S."/>
            <person name="Hansen M."/>
            <person name="Howarth C."/>
            <person name="Imamovic A."/>
            <person name="Larimer J."/>
            <person name="McCowen C."/>
            <person name="Montmayeur A."/>
            <person name="Murphy C."/>
            <person name="Neiman D."/>
            <person name="Pearson M."/>
            <person name="Priest M."/>
            <person name="Roberts A."/>
            <person name="Saif S."/>
            <person name="Shea T."/>
            <person name="Sisk P."/>
            <person name="Sykes S."/>
            <person name="Wortman J."/>
            <person name="Nusbaum C."/>
            <person name="Birren B."/>
        </authorList>
    </citation>
    <scope>NUCLEOTIDE SEQUENCE [LARGE SCALE GENOMIC DNA]</scope>
    <source>
        <strain evidence="8 9">VS20</strain>
    </source>
</reference>
<evidence type="ECO:0000256" key="4">
    <source>
        <dbReference type="ARBA" id="ARBA00022701"/>
    </source>
</evidence>
<dbReference type="OMA" id="ICAPPTT"/>
<dbReference type="GO" id="GO:0051225">
    <property type="term" value="P:spindle assembly"/>
    <property type="evidence" value="ECO:0007669"/>
    <property type="project" value="TreeGrafter"/>
</dbReference>
<dbReference type="GO" id="GO:0051011">
    <property type="term" value="F:microtubule minus-end binding"/>
    <property type="evidence" value="ECO:0007669"/>
    <property type="project" value="TreeGrafter"/>
</dbReference>
<keyword evidence="3" id="KW-0963">Cytoplasm</keyword>
<comment type="similarity">
    <text evidence="2">Belongs to the TUBGCP family.</text>
</comment>
<feature type="region of interest" description="Disordered" evidence="6">
    <location>
        <begin position="1119"/>
        <end position="1148"/>
    </location>
</feature>
<evidence type="ECO:0000313" key="8">
    <source>
        <dbReference type="EMBL" id="EQC33659.1"/>
    </source>
</evidence>
<name>T0Q718_SAPDV</name>
<dbReference type="Gene3D" id="1.20.120.1900">
    <property type="entry name" value="Gamma-tubulin complex, C-terminal domain"/>
    <property type="match status" value="1"/>
</dbReference>
<evidence type="ECO:0000256" key="3">
    <source>
        <dbReference type="ARBA" id="ARBA00022490"/>
    </source>
</evidence>
<proteinExistence type="inferred from homology"/>
<dbReference type="EMBL" id="JH767158">
    <property type="protein sequence ID" value="EQC33659.1"/>
    <property type="molecule type" value="Genomic_DNA"/>
</dbReference>
<dbReference type="OrthoDB" id="78652at2759"/>
<dbReference type="GO" id="GO:0000930">
    <property type="term" value="C:gamma-tubulin complex"/>
    <property type="evidence" value="ECO:0007669"/>
    <property type="project" value="TreeGrafter"/>
</dbReference>
<dbReference type="InterPro" id="IPR042241">
    <property type="entry name" value="GCP_C_sf"/>
</dbReference>
<dbReference type="GO" id="GO:0051321">
    <property type="term" value="P:meiotic cell cycle"/>
    <property type="evidence" value="ECO:0007669"/>
    <property type="project" value="TreeGrafter"/>
</dbReference>
<dbReference type="InterPro" id="IPR007259">
    <property type="entry name" value="GCP"/>
</dbReference>
<dbReference type="STRING" id="1156394.T0Q718"/>
<dbReference type="GO" id="GO:0031122">
    <property type="term" value="P:cytoplasmic microtubule organization"/>
    <property type="evidence" value="ECO:0007669"/>
    <property type="project" value="TreeGrafter"/>
</dbReference>